<keyword evidence="2" id="KW-0732">Signal</keyword>
<feature type="signal peptide" evidence="2">
    <location>
        <begin position="1"/>
        <end position="17"/>
    </location>
</feature>
<feature type="region of interest" description="Disordered" evidence="1">
    <location>
        <begin position="438"/>
        <end position="457"/>
    </location>
</feature>
<organism evidence="4 5">
    <name type="scientific">Neoroseomonas terrae</name>
    <dbReference type="NCBI Taxonomy" id="424799"/>
    <lineage>
        <taxon>Bacteria</taxon>
        <taxon>Pseudomonadati</taxon>
        <taxon>Pseudomonadota</taxon>
        <taxon>Alphaproteobacteria</taxon>
        <taxon>Acetobacterales</taxon>
        <taxon>Acetobacteraceae</taxon>
        <taxon>Neoroseomonas</taxon>
    </lineage>
</organism>
<dbReference type="InterPro" id="IPR025738">
    <property type="entry name" value="BatD"/>
</dbReference>
<reference evidence="5" key="1">
    <citation type="journal article" date="2021" name="Syst. Appl. Microbiol.">
        <title>Roseomonas hellenica sp. nov., isolated from roots of wild-growing Alkanna tinctoria.</title>
        <authorList>
            <person name="Rat A."/>
            <person name="Naranjo H.D."/>
            <person name="Lebbe L."/>
            <person name="Cnockaert M."/>
            <person name="Krigas N."/>
            <person name="Grigoriadou K."/>
            <person name="Maloupa E."/>
            <person name="Willems A."/>
        </authorList>
    </citation>
    <scope>NUCLEOTIDE SEQUENCE [LARGE SCALE GENOMIC DNA]</scope>
    <source>
        <strain evidence="5">LMG 31159</strain>
    </source>
</reference>
<feature type="region of interest" description="Disordered" evidence="1">
    <location>
        <begin position="18"/>
        <end position="38"/>
    </location>
</feature>
<evidence type="ECO:0000256" key="2">
    <source>
        <dbReference type="SAM" id="SignalP"/>
    </source>
</evidence>
<evidence type="ECO:0000259" key="3">
    <source>
        <dbReference type="Pfam" id="PF25607"/>
    </source>
</evidence>
<dbReference type="PANTHER" id="PTHR40940">
    <property type="entry name" value="PROTEIN BATD-RELATED"/>
    <property type="match status" value="1"/>
</dbReference>
<proteinExistence type="predicted"/>
<dbReference type="Pfam" id="PF25607">
    <property type="entry name" value="DUF7939"/>
    <property type="match status" value="1"/>
</dbReference>
<feature type="domain" description="DUF7939" evidence="3">
    <location>
        <begin position="339"/>
        <end position="421"/>
    </location>
</feature>
<accession>A0ABS5EL72</accession>
<dbReference type="PANTHER" id="PTHR40940:SF1">
    <property type="entry name" value="PROTEIN BATD"/>
    <property type="match status" value="1"/>
</dbReference>
<evidence type="ECO:0000256" key="1">
    <source>
        <dbReference type="SAM" id="MobiDB-lite"/>
    </source>
</evidence>
<dbReference type="Proteomes" id="UP000698752">
    <property type="component" value="Unassembled WGS sequence"/>
</dbReference>
<feature type="chain" id="PRO_5046228886" evidence="2">
    <location>
        <begin position="18"/>
        <end position="457"/>
    </location>
</feature>
<gene>
    <name evidence="4" type="ORF">GXW78_19045</name>
</gene>
<dbReference type="InterPro" id="IPR057699">
    <property type="entry name" value="DUF7939"/>
</dbReference>
<evidence type="ECO:0000313" key="4">
    <source>
        <dbReference type="EMBL" id="MBR0651774.1"/>
    </source>
</evidence>
<keyword evidence="5" id="KW-1185">Reference proteome</keyword>
<dbReference type="EMBL" id="JAAEDI010000021">
    <property type="protein sequence ID" value="MBR0651774.1"/>
    <property type="molecule type" value="Genomic_DNA"/>
</dbReference>
<comment type="caution">
    <text evidence="4">The sequence shown here is derived from an EMBL/GenBank/DDBJ whole genome shotgun (WGS) entry which is preliminary data.</text>
</comment>
<dbReference type="RefSeq" id="WP_211870489.1">
    <property type="nucleotide sequence ID" value="NZ_JAAEDI010000021.1"/>
</dbReference>
<protein>
    <submittedName>
        <fullName evidence="4">Protein BatD</fullName>
    </submittedName>
</protein>
<evidence type="ECO:0000313" key="5">
    <source>
        <dbReference type="Proteomes" id="UP000698752"/>
    </source>
</evidence>
<name>A0ABS5EL72_9PROT</name>
<sequence length="457" mass="49230">MMRRVGLLLILAIPAQAQDRTPDPPWRQRSGQVPSDRPIPAQNAAPFVLRVVVSPEGPVWVGQRITVTLTAMTPVRFAAPPAWPDVTASTGRLLVLPEASTVPGSERVDGQTYSVLQHTVSAFAAAPGPLVIAPIVMAVRVGGPDGQAMAAEATAEVRPITARLPPGVEDAARLVVAPAFRMTAGVEGGEQPRVGEAVVRTLRMEAEDTAAMLLPPGAWGEPEGVRTYPDPPVLQDRSDRGNLHALRSERVAFVPQRPGKLELPGFSVTWFEPRSGRAREVRVEPLQLDVLPAAAGGGTTAAEPKRRERWLLPAGTGAAAALAGLLLWSWRRRRLARPAPFRALAAACRTRDPKAALRALYHWADGLLPPGSERTIAALARRAEVPELVEQAARLDAQLASHGAGRWEGRPLLDAARRVERSLHRAAPRTGRVALPALNPTSLPRRAPRLTQPYWLR</sequence>